<dbReference type="GO" id="GO:0005886">
    <property type="term" value="C:plasma membrane"/>
    <property type="evidence" value="ECO:0007669"/>
    <property type="project" value="UniProtKB-SubCell"/>
</dbReference>
<feature type="transmembrane region" description="Helical" evidence="8">
    <location>
        <begin position="164"/>
        <end position="184"/>
    </location>
</feature>
<dbReference type="GO" id="GO:0005524">
    <property type="term" value="F:ATP binding"/>
    <property type="evidence" value="ECO:0007669"/>
    <property type="project" value="UniProtKB-KW"/>
</dbReference>
<feature type="transmembrane region" description="Helical" evidence="8">
    <location>
        <begin position="28"/>
        <end position="54"/>
    </location>
</feature>
<dbReference type="PANTHER" id="PTHR24221:SF654">
    <property type="entry name" value="ATP-BINDING CASSETTE SUB-FAMILY B MEMBER 6"/>
    <property type="match status" value="1"/>
</dbReference>
<dbReference type="SMART" id="SM00382">
    <property type="entry name" value="AAA"/>
    <property type="match status" value="1"/>
</dbReference>
<dbReference type="PROSITE" id="PS50929">
    <property type="entry name" value="ABC_TM1F"/>
    <property type="match status" value="1"/>
</dbReference>
<keyword evidence="2" id="KW-1003">Cell membrane</keyword>
<dbReference type="GO" id="GO:0140359">
    <property type="term" value="F:ABC-type transporter activity"/>
    <property type="evidence" value="ECO:0007669"/>
    <property type="project" value="InterPro"/>
</dbReference>
<feature type="transmembrane region" description="Helical" evidence="8">
    <location>
        <begin position="271"/>
        <end position="289"/>
    </location>
</feature>
<dbReference type="InterPro" id="IPR036640">
    <property type="entry name" value="ABC1_TM_sf"/>
</dbReference>
<evidence type="ECO:0000313" key="11">
    <source>
        <dbReference type="EMBL" id="RZS69573.1"/>
    </source>
</evidence>
<dbReference type="PROSITE" id="PS50893">
    <property type="entry name" value="ABC_TRANSPORTER_2"/>
    <property type="match status" value="1"/>
</dbReference>
<evidence type="ECO:0000256" key="4">
    <source>
        <dbReference type="ARBA" id="ARBA00022741"/>
    </source>
</evidence>
<evidence type="ECO:0000256" key="2">
    <source>
        <dbReference type="ARBA" id="ARBA00022475"/>
    </source>
</evidence>
<dbReference type="Gene3D" id="1.20.1560.10">
    <property type="entry name" value="ABC transporter type 1, transmembrane domain"/>
    <property type="match status" value="1"/>
</dbReference>
<dbReference type="Proteomes" id="UP000292039">
    <property type="component" value="Unassembled WGS sequence"/>
</dbReference>
<evidence type="ECO:0000256" key="3">
    <source>
        <dbReference type="ARBA" id="ARBA00022692"/>
    </source>
</evidence>
<dbReference type="Pfam" id="PF00005">
    <property type="entry name" value="ABC_tran"/>
    <property type="match status" value="1"/>
</dbReference>
<dbReference type="PANTHER" id="PTHR24221">
    <property type="entry name" value="ATP-BINDING CASSETTE SUB-FAMILY B"/>
    <property type="match status" value="1"/>
</dbReference>
<dbReference type="RefSeq" id="WP_165390030.1">
    <property type="nucleotide sequence ID" value="NZ_CBCSEB010000023.1"/>
</dbReference>
<keyword evidence="6 8" id="KW-1133">Transmembrane helix</keyword>
<feature type="domain" description="ABC transmembrane type-1" evidence="10">
    <location>
        <begin position="29"/>
        <end position="285"/>
    </location>
</feature>
<dbReference type="GO" id="GO:0016887">
    <property type="term" value="F:ATP hydrolysis activity"/>
    <property type="evidence" value="ECO:0007669"/>
    <property type="project" value="InterPro"/>
</dbReference>
<accession>A0A4Q7MPD7</accession>
<dbReference type="SUPFAM" id="SSF90123">
    <property type="entry name" value="ABC transporter transmembrane region"/>
    <property type="match status" value="1"/>
</dbReference>
<name>A0A4Q7MPD7_9BURK</name>
<evidence type="ECO:0000259" key="10">
    <source>
        <dbReference type="PROSITE" id="PS50929"/>
    </source>
</evidence>
<comment type="caution">
    <text evidence="11">The sequence shown here is derived from an EMBL/GenBank/DDBJ whole genome shotgun (WGS) entry which is preliminary data.</text>
</comment>
<feature type="transmembrane region" description="Helical" evidence="8">
    <location>
        <begin position="139"/>
        <end position="158"/>
    </location>
</feature>
<dbReference type="InterPro" id="IPR027417">
    <property type="entry name" value="P-loop_NTPase"/>
</dbReference>
<comment type="subcellular location">
    <subcellularLocation>
        <location evidence="1">Cell membrane</location>
        <topology evidence="1">Multi-pass membrane protein</topology>
    </subcellularLocation>
</comment>
<keyword evidence="7 8" id="KW-0472">Membrane</keyword>
<evidence type="ECO:0000259" key="9">
    <source>
        <dbReference type="PROSITE" id="PS50893"/>
    </source>
</evidence>
<proteinExistence type="predicted"/>
<evidence type="ECO:0000256" key="1">
    <source>
        <dbReference type="ARBA" id="ARBA00004651"/>
    </source>
</evidence>
<keyword evidence="3 8" id="KW-0812">Transmembrane</keyword>
<feature type="transmembrane region" description="Helical" evidence="8">
    <location>
        <begin position="238"/>
        <end position="265"/>
    </location>
</feature>
<dbReference type="AlphaFoldDB" id="A0A4Q7MPD7"/>
<evidence type="ECO:0000256" key="7">
    <source>
        <dbReference type="ARBA" id="ARBA00023136"/>
    </source>
</evidence>
<evidence type="ECO:0000256" key="6">
    <source>
        <dbReference type="ARBA" id="ARBA00022989"/>
    </source>
</evidence>
<keyword evidence="5" id="KW-0067">ATP-binding</keyword>
<dbReference type="InterPro" id="IPR003439">
    <property type="entry name" value="ABC_transporter-like_ATP-bd"/>
</dbReference>
<dbReference type="EMBL" id="SGWZ01000003">
    <property type="protein sequence ID" value="RZS69573.1"/>
    <property type="molecule type" value="Genomic_DNA"/>
</dbReference>
<dbReference type="InterPro" id="IPR003593">
    <property type="entry name" value="AAA+_ATPase"/>
</dbReference>
<dbReference type="InterPro" id="IPR011527">
    <property type="entry name" value="ABC1_TM_dom"/>
</dbReference>
<evidence type="ECO:0000313" key="12">
    <source>
        <dbReference type="Proteomes" id="UP000292039"/>
    </source>
</evidence>
<evidence type="ECO:0000256" key="8">
    <source>
        <dbReference type="SAM" id="Phobius"/>
    </source>
</evidence>
<organism evidence="11 12">
    <name type="scientific">Kerstersia gyiorum</name>
    <dbReference type="NCBI Taxonomy" id="206506"/>
    <lineage>
        <taxon>Bacteria</taxon>
        <taxon>Pseudomonadati</taxon>
        <taxon>Pseudomonadota</taxon>
        <taxon>Betaproteobacteria</taxon>
        <taxon>Burkholderiales</taxon>
        <taxon>Alcaligenaceae</taxon>
        <taxon>Kerstersia</taxon>
    </lineage>
</organism>
<keyword evidence="4" id="KW-0547">Nucleotide-binding</keyword>
<feature type="domain" description="ABC transporter" evidence="9">
    <location>
        <begin position="331"/>
        <end position="536"/>
    </location>
</feature>
<protein>
    <submittedName>
        <fullName evidence="11">ABC-type multidrug transport system fused ATPase/permease subunit</fullName>
    </submittedName>
</protein>
<evidence type="ECO:0000256" key="5">
    <source>
        <dbReference type="ARBA" id="ARBA00022840"/>
    </source>
</evidence>
<sequence>MRTKEGKMIKSILGPDILETLKPSLPKLIIGTLGSALSGLFMLAALWCLIQLLGDLSSEWAIWACALWLAGGALSSWSSFLCHSAEASFTTRLRRTVAAHLVRIPSSTLARYGDDKLKRLISHDISALHHMVAHLPAELTTFVVVPIASITLLVWAAGPAMLLALIPGALTALYYLVVMPKLSARYGKQRAKAMSGILSAVDDYARGVRVNRIFGAQVGALASYRSAARQFTSGMVDWVSSVATPAAIAIALLQAVSTYAIAYSMSYQRDAVALGAALLFSLAVVTPAMKLGHGLDYVALGKAAANRLAEFLREQFIPSGHESLASPPRSLELNKVSILAHDRELLDDLNYQFLPATLTAITGQSGIGKTTLLKTLAGFACPDRGMVMLDHKNIYELDENTRSRWIRLIPQGTDLLATSVRDNLSLSSSDATDEQLVQALRKAQIDIPLDTETKNLSGGERQRVGLAHVFLTPATVILLDEPTSALDAKTASDLMEEIQTLAVSQNKIVIIVTHDHSLINRVSSHMNLNLANHGSMPK</sequence>
<dbReference type="SUPFAM" id="SSF52540">
    <property type="entry name" value="P-loop containing nucleoside triphosphate hydrolases"/>
    <property type="match status" value="1"/>
</dbReference>
<dbReference type="InterPro" id="IPR039421">
    <property type="entry name" value="Type_1_exporter"/>
</dbReference>
<feature type="transmembrane region" description="Helical" evidence="8">
    <location>
        <begin position="60"/>
        <end position="82"/>
    </location>
</feature>
<gene>
    <name evidence="11" type="ORF">EV679_2175</name>
</gene>
<dbReference type="CDD" id="cd03228">
    <property type="entry name" value="ABCC_MRP_Like"/>
    <property type="match status" value="1"/>
</dbReference>
<dbReference type="Pfam" id="PF00664">
    <property type="entry name" value="ABC_membrane"/>
    <property type="match status" value="1"/>
</dbReference>
<reference evidence="11 12" key="1">
    <citation type="submission" date="2019-02" db="EMBL/GenBank/DDBJ databases">
        <title>Genomic Encyclopedia of Type Strains, Phase IV (KMG-IV): sequencing the most valuable type-strain genomes for metagenomic binning, comparative biology and taxonomic classification.</title>
        <authorList>
            <person name="Goeker M."/>
        </authorList>
    </citation>
    <scope>NUCLEOTIDE SEQUENCE [LARGE SCALE GENOMIC DNA]</scope>
    <source>
        <strain evidence="11 12">DSM 16618</strain>
    </source>
</reference>
<dbReference type="Gene3D" id="3.40.50.300">
    <property type="entry name" value="P-loop containing nucleotide triphosphate hydrolases"/>
    <property type="match status" value="1"/>
</dbReference>